<accession>A0A0V8JEU4</accession>
<reference evidence="12 13" key="1">
    <citation type="journal article" date="2014" name="Antonie Van Leeuwenhoek">
        <title>Fictibacillus enclensis sp. nov., isolated from marine sediment.</title>
        <authorList>
            <person name="Dastager S.G."/>
            <person name="Mawlankar R."/>
            <person name="Srinivasan K."/>
            <person name="Tang S.K."/>
            <person name="Lee J.C."/>
            <person name="Ramana V.V."/>
            <person name="Shouche Y.S."/>
        </authorList>
    </citation>
    <scope>NUCLEOTIDE SEQUENCE [LARGE SCALE GENOMIC DNA]</scope>
    <source>
        <strain evidence="12 13">NIO-1003</strain>
    </source>
</reference>
<dbReference type="SUPFAM" id="SSF48576">
    <property type="entry name" value="Terpenoid synthases"/>
    <property type="match status" value="1"/>
</dbReference>
<dbReference type="RefSeq" id="WP_061970661.1">
    <property type="nucleotide sequence ID" value="NZ_CP126109.1"/>
</dbReference>
<evidence type="ECO:0000256" key="4">
    <source>
        <dbReference type="ARBA" id="ARBA00022723"/>
    </source>
</evidence>
<dbReference type="Gene3D" id="1.10.600.10">
    <property type="entry name" value="Farnesyl Diphosphate Synthase"/>
    <property type="match status" value="1"/>
</dbReference>
<dbReference type="EMBL" id="LNQN01000001">
    <property type="protein sequence ID" value="KSU85582.1"/>
    <property type="molecule type" value="Genomic_DNA"/>
</dbReference>
<evidence type="ECO:0000256" key="11">
    <source>
        <dbReference type="RuleBase" id="RU004466"/>
    </source>
</evidence>
<comment type="cofactor">
    <cofactor evidence="1">
        <name>Mg(2+)</name>
        <dbReference type="ChEBI" id="CHEBI:18420"/>
    </cofactor>
</comment>
<evidence type="ECO:0000313" key="12">
    <source>
        <dbReference type="EMBL" id="KSU85582.1"/>
    </source>
</evidence>
<keyword evidence="4" id="KW-0479">Metal-binding</keyword>
<evidence type="ECO:0000256" key="5">
    <source>
        <dbReference type="ARBA" id="ARBA00022842"/>
    </source>
</evidence>
<keyword evidence="13" id="KW-1185">Reference proteome</keyword>
<dbReference type="InterPro" id="IPR000092">
    <property type="entry name" value="Polyprenyl_synt"/>
</dbReference>
<evidence type="ECO:0000256" key="2">
    <source>
        <dbReference type="ARBA" id="ARBA00006706"/>
    </source>
</evidence>
<evidence type="ECO:0000256" key="6">
    <source>
        <dbReference type="ARBA" id="ARBA00050780"/>
    </source>
</evidence>
<protein>
    <recommendedName>
        <fullName evidence="10">Heptaprenyl diphosphate synthase component 2</fullName>
        <ecNumber evidence="9">2.5.1.30</ecNumber>
    </recommendedName>
</protein>
<dbReference type="PANTHER" id="PTHR12001:SF69">
    <property type="entry name" value="ALL TRANS-POLYPRENYL-DIPHOSPHATE SYNTHASE PDSS1"/>
    <property type="match status" value="1"/>
</dbReference>
<dbReference type="InterPro" id="IPR033749">
    <property type="entry name" value="Polyprenyl_synt_CS"/>
</dbReference>
<dbReference type="InterPro" id="IPR014119">
    <property type="entry name" value="GerC3_HepT"/>
</dbReference>
<keyword evidence="3 11" id="KW-0808">Transferase</keyword>
<dbReference type="AlphaFoldDB" id="A0A0V8JEU4"/>
<dbReference type="GO" id="GO:0008299">
    <property type="term" value="P:isoprenoid biosynthetic process"/>
    <property type="evidence" value="ECO:0007669"/>
    <property type="project" value="InterPro"/>
</dbReference>
<dbReference type="InterPro" id="IPR008949">
    <property type="entry name" value="Isoprenoid_synthase_dom_sf"/>
</dbReference>
<evidence type="ECO:0000256" key="1">
    <source>
        <dbReference type="ARBA" id="ARBA00001946"/>
    </source>
</evidence>
<organism evidence="12 13">
    <name type="scientific">Fictibacillus enclensis</name>
    <dbReference type="NCBI Taxonomy" id="1017270"/>
    <lineage>
        <taxon>Bacteria</taxon>
        <taxon>Bacillati</taxon>
        <taxon>Bacillota</taxon>
        <taxon>Bacilli</taxon>
        <taxon>Bacillales</taxon>
        <taxon>Fictibacillaceae</taxon>
        <taxon>Fictibacillus</taxon>
    </lineage>
</organism>
<dbReference type="FunFam" id="1.10.600.10:FF:000014">
    <property type="entry name" value="Heptaprenyl diphosphate synthase component II"/>
    <property type="match status" value="1"/>
</dbReference>
<dbReference type="Proteomes" id="UP000054099">
    <property type="component" value="Unassembled WGS sequence"/>
</dbReference>
<gene>
    <name evidence="12" type="ORF">AS030_08825</name>
</gene>
<evidence type="ECO:0000256" key="3">
    <source>
        <dbReference type="ARBA" id="ARBA00022679"/>
    </source>
</evidence>
<evidence type="ECO:0000256" key="10">
    <source>
        <dbReference type="ARBA" id="ARBA00070472"/>
    </source>
</evidence>
<dbReference type="EC" id="2.5.1.30" evidence="9"/>
<evidence type="ECO:0000256" key="7">
    <source>
        <dbReference type="ARBA" id="ARBA00055604"/>
    </source>
</evidence>
<dbReference type="GO" id="GO:0046872">
    <property type="term" value="F:metal ion binding"/>
    <property type="evidence" value="ECO:0007669"/>
    <property type="project" value="UniProtKB-KW"/>
</dbReference>
<dbReference type="NCBIfam" id="TIGR02748">
    <property type="entry name" value="GerC3_HepT"/>
    <property type="match status" value="1"/>
</dbReference>
<keyword evidence="5" id="KW-0460">Magnesium</keyword>
<dbReference type="Pfam" id="PF00348">
    <property type="entry name" value="polyprenyl_synt"/>
    <property type="match status" value="1"/>
</dbReference>
<comment type="catalytic activity">
    <reaction evidence="6">
        <text>4 isopentenyl diphosphate + (2E,6E)-farnesyl diphosphate = all-trans-heptaprenyl diphosphate + 4 diphosphate</text>
        <dbReference type="Rhea" id="RHEA:27794"/>
        <dbReference type="ChEBI" id="CHEBI:33019"/>
        <dbReference type="ChEBI" id="CHEBI:58206"/>
        <dbReference type="ChEBI" id="CHEBI:128769"/>
        <dbReference type="ChEBI" id="CHEBI:175763"/>
        <dbReference type="EC" id="2.5.1.30"/>
    </reaction>
</comment>
<comment type="caution">
    <text evidence="12">The sequence shown here is derived from an EMBL/GenBank/DDBJ whole genome shotgun (WGS) entry which is preliminary data.</text>
</comment>
<name>A0A0V8JEU4_9BACL</name>
<dbReference type="CDD" id="cd00685">
    <property type="entry name" value="Trans_IPPS_HT"/>
    <property type="match status" value="1"/>
</dbReference>
<dbReference type="OrthoDB" id="9805316at2"/>
<dbReference type="PROSITE" id="PS00723">
    <property type="entry name" value="POLYPRENYL_SYNTHASE_1"/>
    <property type="match status" value="1"/>
</dbReference>
<evidence type="ECO:0000256" key="8">
    <source>
        <dbReference type="ARBA" id="ARBA00065985"/>
    </source>
</evidence>
<dbReference type="PANTHER" id="PTHR12001">
    <property type="entry name" value="GERANYLGERANYL PYROPHOSPHATE SYNTHASE"/>
    <property type="match status" value="1"/>
</dbReference>
<comment type="function">
    <text evidence="7">Supplies heptaprenyl diphosphate, the precursor for the side chain of the isoprenoid quinone menaquinone-7 (MQ-7).</text>
</comment>
<comment type="subunit">
    <text evidence="8">Heterodimer of component I and II.</text>
</comment>
<comment type="similarity">
    <text evidence="2 11">Belongs to the FPP/GGPP synthase family.</text>
</comment>
<dbReference type="SFLD" id="SFLDS00005">
    <property type="entry name" value="Isoprenoid_Synthase_Type_I"/>
    <property type="match status" value="1"/>
</dbReference>
<evidence type="ECO:0000313" key="13">
    <source>
        <dbReference type="Proteomes" id="UP000054099"/>
    </source>
</evidence>
<proteinExistence type="inferred from homology"/>
<sequence>MKLTELYTHVKKDLQQIEKELEQTISSQHPIMQNAGNQLLKAGGKRIRPVFVVLSGHFGNYDIEPVKKVAAALETIHMASLVHDDVIDDAELRRGAKTVKAAYDNKVAMYTGDFLFAKAIELMSDIHQIAAHQILSYAMKEMSLGEIQQIREQYDLNQNVRQYLRRIKRKTALLIAISCQLGAIASNASIELQQRLYRFGYSVGMAYQITDDILDFTGTEKELGKPAGGDLRQGNITLPVFYAMQQLPGLKEKIGRFYKTMDESELSSIIDTIKTSGSIQRASKTAQSYLADALAAAEGLPAGQAKNSMIKIAKYIGRRKF</sequence>
<evidence type="ECO:0000256" key="9">
    <source>
        <dbReference type="ARBA" id="ARBA00066444"/>
    </source>
</evidence>
<dbReference type="PROSITE" id="PS00444">
    <property type="entry name" value="POLYPRENYL_SYNTHASE_2"/>
    <property type="match status" value="1"/>
</dbReference>
<dbReference type="GO" id="GO:0000010">
    <property type="term" value="F:heptaprenyl diphosphate synthase activity"/>
    <property type="evidence" value="ECO:0007669"/>
    <property type="project" value="UniProtKB-EC"/>
</dbReference>